<proteinExistence type="predicted"/>
<organism evidence="1 2">
    <name type="scientific">Eucalyptus globulus</name>
    <name type="common">Tasmanian blue gum</name>
    <dbReference type="NCBI Taxonomy" id="34317"/>
    <lineage>
        <taxon>Eukaryota</taxon>
        <taxon>Viridiplantae</taxon>
        <taxon>Streptophyta</taxon>
        <taxon>Embryophyta</taxon>
        <taxon>Tracheophyta</taxon>
        <taxon>Spermatophyta</taxon>
        <taxon>Magnoliopsida</taxon>
        <taxon>eudicotyledons</taxon>
        <taxon>Gunneridae</taxon>
        <taxon>Pentapetalae</taxon>
        <taxon>rosids</taxon>
        <taxon>malvids</taxon>
        <taxon>Myrtales</taxon>
        <taxon>Myrtaceae</taxon>
        <taxon>Myrtoideae</taxon>
        <taxon>Eucalypteae</taxon>
        <taxon>Eucalyptus</taxon>
    </lineage>
</organism>
<dbReference type="EMBL" id="JBJKBG010000003">
    <property type="protein sequence ID" value="KAL3747848.1"/>
    <property type="molecule type" value="Genomic_DNA"/>
</dbReference>
<keyword evidence="2" id="KW-1185">Reference proteome</keyword>
<gene>
    <name evidence="1" type="ORF">ACJRO7_016632</name>
</gene>
<comment type="caution">
    <text evidence="1">The sequence shown here is derived from an EMBL/GenBank/DDBJ whole genome shotgun (WGS) entry which is preliminary data.</text>
</comment>
<dbReference type="AlphaFoldDB" id="A0ABD3LB94"/>
<accession>A0ABD3LB94</accession>
<dbReference type="Gene3D" id="1.25.40.90">
    <property type="match status" value="1"/>
</dbReference>
<protein>
    <submittedName>
        <fullName evidence="1">Uncharacterized protein</fullName>
    </submittedName>
</protein>
<evidence type="ECO:0000313" key="2">
    <source>
        <dbReference type="Proteomes" id="UP001634007"/>
    </source>
</evidence>
<reference evidence="1 2" key="1">
    <citation type="submission" date="2024-11" db="EMBL/GenBank/DDBJ databases">
        <title>Chromosome-level genome assembly of Eucalyptus globulus Labill. provides insights into its genome evolution.</title>
        <authorList>
            <person name="Li X."/>
        </authorList>
    </citation>
    <scope>NUCLEOTIDE SEQUENCE [LARGE SCALE GENOMIC DNA]</scope>
    <source>
        <strain evidence="1">CL2024</strain>
        <tissue evidence="1">Fresh tender leaves</tissue>
    </source>
</reference>
<dbReference type="InterPro" id="IPR008942">
    <property type="entry name" value="ENTH_VHS"/>
</dbReference>
<sequence>MSQEHDPRSPLGPVKDRTGIGLAKVARNVAPELRVAIVEATSHGDDPAKNNYIRRILILSPYSVGDVHACLSAPSQPTEQDTWICCGSQIPSGHPFSIEQRRPTFTRGDNVHD</sequence>
<evidence type="ECO:0000313" key="1">
    <source>
        <dbReference type="EMBL" id="KAL3747848.1"/>
    </source>
</evidence>
<dbReference type="Proteomes" id="UP001634007">
    <property type="component" value="Unassembled WGS sequence"/>
</dbReference>
<name>A0ABD3LB94_EUCGL</name>